<dbReference type="Gene3D" id="2.110.10.10">
    <property type="entry name" value="Hemopexin-like domain"/>
    <property type="match status" value="1"/>
</dbReference>
<accession>A0A0B7BLF9</accession>
<dbReference type="Pfam" id="PF00045">
    <property type="entry name" value="Hemopexin"/>
    <property type="match status" value="1"/>
</dbReference>
<reference evidence="2" key="1">
    <citation type="submission" date="2014-12" db="EMBL/GenBank/DDBJ databases">
        <title>Insight into the proteome of Arion vulgaris.</title>
        <authorList>
            <person name="Aradska J."/>
            <person name="Bulat T."/>
            <person name="Smidak R."/>
            <person name="Sarate P."/>
            <person name="Gangsoo J."/>
            <person name="Sialana F."/>
            <person name="Bilban M."/>
            <person name="Lubec G."/>
        </authorList>
    </citation>
    <scope>NUCLEOTIDE SEQUENCE</scope>
    <source>
        <tissue evidence="2">Skin</tissue>
    </source>
</reference>
<dbReference type="AlphaFoldDB" id="A0A0B7BLF9"/>
<sequence>AQKSSDLISSKLPVDIDSAISGRYWGKYNETYFLKGCNYWKLDNGDMTGPYVINDTFPGLECDISAAAGIDSTAYFFKGCNYWTYKRDWKIEGPSLIDYAFEGLPCDIDAALNLDDKVYFFQITIAVELIGSTLIQKLHEEQLF</sequence>
<feature type="repeat" description="Hemopexin" evidence="1">
    <location>
        <begin position="13"/>
        <end position="60"/>
    </location>
</feature>
<dbReference type="SMART" id="SM00120">
    <property type="entry name" value="HX"/>
    <property type="match status" value="2"/>
</dbReference>
<name>A0A0B7BLF9_9EUPU</name>
<dbReference type="InterPro" id="IPR036375">
    <property type="entry name" value="Hemopexin-like_dom_sf"/>
</dbReference>
<gene>
    <name evidence="2" type="primary">ORF192609</name>
</gene>
<proteinExistence type="predicted"/>
<dbReference type="SUPFAM" id="SSF50923">
    <property type="entry name" value="Hemopexin-like domain"/>
    <property type="match status" value="1"/>
</dbReference>
<dbReference type="EMBL" id="HACG01046331">
    <property type="protein sequence ID" value="CEK93196.1"/>
    <property type="molecule type" value="Transcribed_RNA"/>
</dbReference>
<evidence type="ECO:0000256" key="1">
    <source>
        <dbReference type="PROSITE-ProRule" id="PRU01011"/>
    </source>
</evidence>
<evidence type="ECO:0000313" key="2">
    <source>
        <dbReference type="EMBL" id="CEK93196.1"/>
    </source>
</evidence>
<organism evidence="2">
    <name type="scientific">Arion vulgaris</name>
    <dbReference type="NCBI Taxonomy" id="1028688"/>
    <lineage>
        <taxon>Eukaryota</taxon>
        <taxon>Metazoa</taxon>
        <taxon>Spiralia</taxon>
        <taxon>Lophotrochozoa</taxon>
        <taxon>Mollusca</taxon>
        <taxon>Gastropoda</taxon>
        <taxon>Heterobranchia</taxon>
        <taxon>Euthyneura</taxon>
        <taxon>Panpulmonata</taxon>
        <taxon>Eupulmonata</taxon>
        <taxon>Stylommatophora</taxon>
        <taxon>Helicina</taxon>
        <taxon>Arionoidea</taxon>
        <taxon>Arionidae</taxon>
        <taxon>Arion</taxon>
    </lineage>
</organism>
<feature type="non-terminal residue" evidence="2">
    <location>
        <position position="1"/>
    </location>
</feature>
<dbReference type="InterPro" id="IPR018487">
    <property type="entry name" value="Hemopexin-like_repeat"/>
</dbReference>
<dbReference type="PROSITE" id="PS51642">
    <property type="entry name" value="HEMOPEXIN_2"/>
    <property type="match status" value="1"/>
</dbReference>
<protein>
    <submittedName>
        <fullName evidence="2">Uncharacterized protein</fullName>
    </submittedName>
</protein>